<evidence type="ECO:0000313" key="10">
    <source>
        <dbReference type="EMBL" id="BBB32584.1"/>
    </source>
</evidence>
<evidence type="ECO:0000256" key="1">
    <source>
        <dbReference type="ARBA" id="ARBA00007557"/>
    </source>
</evidence>
<dbReference type="CDD" id="cd01714">
    <property type="entry name" value="ETF_beta"/>
    <property type="match status" value="1"/>
</dbReference>
<dbReference type="GO" id="GO:0009055">
    <property type="term" value="F:electron transfer activity"/>
    <property type="evidence" value="ECO:0007669"/>
    <property type="project" value="InterPro"/>
</dbReference>
<comment type="function">
    <text evidence="6">The electron transfer flavoprotein serves as a specific electron acceptor for other dehydrogenases. It transfers the electrons to the main respiratory chain via ETF-ubiquinone oxidoreductase (ETF dehydrogenase).</text>
</comment>
<dbReference type="RefSeq" id="WP_201328938.1">
    <property type="nucleotide sequence ID" value="NZ_AP017470.1"/>
</dbReference>
<organism evidence="10 11">
    <name type="scientific">Thermotomaculum hydrothermale</name>
    <dbReference type="NCBI Taxonomy" id="981385"/>
    <lineage>
        <taxon>Bacteria</taxon>
        <taxon>Pseudomonadati</taxon>
        <taxon>Acidobacteriota</taxon>
        <taxon>Holophagae</taxon>
        <taxon>Thermotomaculales</taxon>
        <taxon>Thermotomaculaceae</taxon>
        <taxon>Thermotomaculum</taxon>
    </lineage>
</organism>
<dbReference type="KEGG" id="thyd:TTHT_1045"/>
<keyword evidence="4" id="KW-0813">Transport</keyword>
<name>A0A7R6PF54_9BACT</name>
<evidence type="ECO:0000256" key="6">
    <source>
        <dbReference type="ARBA" id="ARBA00025649"/>
    </source>
</evidence>
<evidence type="ECO:0000256" key="8">
    <source>
        <dbReference type="ARBA" id="ARBA00049933"/>
    </source>
</evidence>
<dbReference type="Gene3D" id="3.40.50.620">
    <property type="entry name" value="HUPs"/>
    <property type="match status" value="1"/>
</dbReference>
<feature type="domain" description="Electron transfer flavoprotein alpha/beta-subunit N-terminal" evidence="9">
    <location>
        <begin position="23"/>
        <end position="212"/>
    </location>
</feature>
<dbReference type="FunFam" id="3.40.50.620:FF:000011">
    <property type="entry name" value="Electron transfer flavoprotein subunit beta"/>
    <property type="match status" value="1"/>
</dbReference>
<dbReference type="InterPro" id="IPR012255">
    <property type="entry name" value="ETF_b"/>
</dbReference>
<accession>A0A7R6PF54</accession>
<protein>
    <recommendedName>
        <fullName evidence="3">Electron transfer flavoprotein subunit beta</fullName>
    </recommendedName>
    <alternativeName>
        <fullName evidence="7">Electron transfer flavoprotein small subunit</fullName>
    </alternativeName>
</protein>
<comment type="subunit">
    <text evidence="2">Heterodimer of an alpha and a beta subunit.</text>
</comment>
<dbReference type="AlphaFoldDB" id="A0A7R6PF54"/>
<dbReference type="SUPFAM" id="SSF52402">
    <property type="entry name" value="Adenine nucleotide alpha hydrolases-like"/>
    <property type="match status" value="1"/>
</dbReference>
<evidence type="ECO:0000313" key="11">
    <source>
        <dbReference type="Proteomes" id="UP000595564"/>
    </source>
</evidence>
<dbReference type="PANTHER" id="PTHR21294:SF8">
    <property type="entry name" value="ELECTRON TRANSFER FLAVOPROTEIN SUBUNIT BETA"/>
    <property type="match status" value="1"/>
</dbReference>
<dbReference type="PROSITE" id="PS01065">
    <property type="entry name" value="ETF_BETA"/>
    <property type="match status" value="1"/>
</dbReference>
<evidence type="ECO:0000259" key="9">
    <source>
        <dbReference type="SMART" id="SM00893"/>
    </source>
</evidence>
<comment type="similarity">
    <text evidence="1">Belongs to the ETF beta-subunit/FixA family.</text>
</comment>
<evidence type="ECO:0000256" key="3">
    <source>
        <dbReference type="ARBA" id="ARBA00016797"/>
    </source>
</evidence>
<dbReference type="Proteomes" id="UP000595564">
    <property type="component" value="Chromosome"/>
</dbReference>
<keyword evidence="5" id="KW-0249">Electron transport</keyword>
<dbReference type="EMBL" id="AP017470">
    <property type="protein sequence ID" value="BBB32584.1"/>
    <property type="molecule type" value="Genomic_DNA"/>
</dbReference>
<reference evidence="10 11" key="1">
    <citation type="journal article" date="2012" name="Extremophiles">
        <title>Thermotomaculum hydrothermale gen. nov., sp. nov., a novel heterotrophic thermophile within the phylum Acidobacteria from a deep-sea hydrothermal vent chimney in the Southern Okinawa Trough.</title>
        <authorList>
            <person name="Izumi H."/>
            <person name="Nunoura T."/>
            <person name="Miyazaki M."/>
            <person name="Mino S."/>
            <person name="Toki T."/>
            <person name="Takai K."/>
            <person name="Sako Y."/>
            <person name="Sawabe T."/>
            <person name="Nakagawa S."/>
        </authorList>
    </citation>
    <scope>NUCLEOTIDE SEQUENCE [LARGE SCALE GENOMIC DNA]</scope>
    <source>
        <strain evidence="10 11">AC55</strain>
    </source>
</reference>
<dbReference type="InterPro" id="IPR033948">
    <property type="entry name" value="ETF_beta_N"/>
</dbReference>
<dbReference type="PANTHER" id="PTHR21294">
    <property type="entry name" value="ELECTRON TRANSFER FLAVOPROTEIN BETA-SUBUNIT"/>
    <property type="match status" value="1"/>
</dbReference>
<dbReference type="PIRSF" id="PIRSF000090">
    <property type="entry name" value="Beta-ETF"/>
    <property type="match status" value="1"/>
</dbReference>
<evidence type="ECO:0000256" key="7">
    <source>
        <dbReference type="ARBA" id="ARBA00042002"/>
    </source>
</evidence>
<gene>
    <name evidence="10" type="primary">fixA</name>
    <name evidence="10" type="ORF">TTHT_1045</name>
</gene>
<dbReference type="Pfam" id="PF01012">
    <property type="entry name" value="ETF"/>
    <property type="match status" value="1"/>
</dbReference>
<dbReference type="InterPro" id="IPR014729">
    <property type="entry name" value="Rossmann-like_a/b/a_fold"/>
</dbReference>
<sequence>MNIMVFIKQVPDTETKIKIADDGKSIVEDGINWIVSPYDEFAIEEAVKTKENLGGEVTVVSMGPSRAESALRTALAMGCDKAILLEDAAFEGADAYSTAKALAKVIEKHNPDLIFFGKQGVGNDNTQVGQLVAEMVGIGHIGTCIKLEIDGDTIRGEREIEGGRETIETKLPAIVTAQRGLNEPRYPNLRGIMKAKKKPLEKLTPADLGLNADEVGLAGAKTVYVSLELPPARQAGKKIEVEPEVAAKEIVEFLKNEAKVL</sequence>
<proteinExistence type="inferred from homology"/>
<comment type="cofactor">
    <cofactor evidence="8">
        <name>AMP</name>
        <dbReference type="ChEBI" id="CHEBI:456215"/>
    </cofactor>
</comment>
<evidence type="ECO:0000256" key="4">
    <source>
        <dbReference type="ARBA" id="ARBA00022448"/>
    </source>
</evidence>
<dbReference type="GO" id="GO:0046395">
    <property type="term" value="P:carboxylic acid catabolic process"/>
    <property type="evidence" value="ECO:0007669"/>
    <property type="project" value="UniProtKB-ARBA"/>
</dbReference>
<evidence type="ECO:0000256" key="2">
    <source>
        <dbReference type="ARBA" id="ARBA00011355"/>
    </source>
</evidence>
<dbReference type="InterPro" id="IPR014730">
    <property type="entry name" value="ETF_a/b_N"/>
</dbReference>
<evidence type="ECO:0000256" key="5">
    <source>
        <dbReference type="ARBA" id="ARBA00022982"/>
    </source>
</evidence>
<dbReference type="InterPro" id="IPR000049">
    <property type="entry name" value="ET-Flavoprotein_bsu_CS"/>
</dbReference>
<dbReference type="SMART" id="SM00893">
    <property type="entry name" value="ETF"/>
    <property type="match status" value="1"/>
</dbReference>
<keyword evidence="11" id="KW-1185">Reference proteome</keyword>